<evidence type="ECO:0000313" key="3">
    <source>
        <dbReference type="Proteomes" id="UP001633002"/>
    </source>
</evidence>
<dbReference type="AlphaFoldDB" id="A0ABD3H352"/>
<feature type="region of interest" description="Disordered" evidence="1">
    <location>
        <begin position="130"/>
        <end position="170"/>
    </location>
</feature>
<evidence type="ECO:0000256" key="1">
    <source>
        <dbReference type="SAM" id="MobiDB-lite"/>
    </source>
</evidence>
<keyword evidence="3" id="KW-1185">Reference proteome</keyword>
<gene>
    <name evidence="2" type="ORF">R1sor_003223</name>
</gene>
<name>A0ABD3H352_9MARC</name>
<evidence type="ECO:0000313" key="2">
    <source>
        <dbReference type="EMBL" id="KAL3685201.1"/>
    </source>
</evidence>
<accession>A0ABD3H352</accession>
<reference evidence="2 3" key="1">
    <citation type="submission" date="2024-09" db="EMBL/GenBank/DDBJ databases">
        <title>Chromosome-scale assembly of Riccia sorocarpa.</title>
        <authorList>
            <person name="Paukszto L."/>
        </authorList>
    </citation>
    <scope>NUCLEOTIDE SEQUENCE [LARGE SCALE GENOMIC DNA]</scope>
    <source>
        <strain evidence="2">LP-2024</strain>
        <tissue evidence="2">Aerial parts of the thallus</tissue>
    </source>
</reference>
<proteinExistence type="predicted"/>
<comment type="caution">
    <text evidence="2">The sequence shown here is derived from an EMBL/GenBank/DDBJ whole genome shotgun (WGS) entry which is preliminary data.</text>
</comment>
<organism evidence="2 3">
    <name type="scientific">Riccia sorocarpa</name>
    <dbReference type="NCBI Taxonomy" id="122646"/>
    <lineage>
        <taxon>Eukaryota</taxon>
        <taxon>Viridiplantae</taxon>
        <taxon>Streptophyta</taxon>
        <taxon>Embryophyta</taxon>
        <taxon>Marchantiophyta</taxon>
        <taxon>Marchantiopsida</taxon>
        <taxon>Marchantiidae</taxon>
        <taxon>Marchantiales</taxon>
        <taxon>Ricciaceae</taxon>
        <taxon>Riccia</taxon>
    </lineage>
</organism>
<sequence>MAESSMESEGGESNDKIEMPLITKSNVGLFVDDEHLLERLNDFSEYVGGRKVPMRETLKSGKVRVGVDVKDEAMLAAMPGAAKIWLGVTKSIGKGSRQEFSKAFAKLLFAHVYLPNDVCFKNKELDPFPGRWSAQSSQKGKIKKVEPKEPSSRKRYVAREPGPDIVDGEGIGGSYQIPKVTKAVAALSCRGPAVG</sequence>
<feature type="compositionally biased region" description="Basic and acidic residues" evidence="1">
    <location>
        <begin position="143"/>
        <end position="162"/>
    </location>
</feature>
<dbReference type="EMBL" id="JBJQOH010000006">
    <property type="protein sequence ID" value="KAL3685201.1"/>
    <property type="molecule type" value="Genomic_DNA"/>
</dbReference>
<dbReference type="Proteomes" id="UP001633002">
    <property type="component" value="Unassembled WGS sequence"/>
</dbReference>
<protein>
    <submittedName>
        <fullName evidence="2">Uncharacterized protein</fullName>
    </submittedName>
</protein>